<dbReference type="PANTHER" id="PTHR36488">
    <property type="entry name" value="CASP-LIKE PROTEIN 1U1"/>
    <property type="match status" value="1"/>
</dbReference>
<dbReference type="PANTHER" id="PTHR36488:SF6">
    <property type="entry name" value="CASP-LIKE PROTEIN 1U4"/>
    <property type="match status" value="1"/>
</dbReference>
<evidence type="ECO:0000256" key="8">
    <source>
        <dbReference type="SAM" id="MobiDB-lite"/>
    </source>
</evidence>
<gene>
    <name evidence="10" type="ORF">SETIT_8G216100v2</name>
</gene>
<dbReference type="InterPro" id="IPR006702">
    <property type="entry name" value="CASP_dom"/>
</dbReference>
<evidence type="ECO:0000256" key="6">
    <source>
        <dbReference type="ARBA" id="ARBA00023136"/>
    </source>
</evidence>
<dbReference type="AlphaFoldDB" id="A0A368SA79"/>
<feature type="transmembrane region" description="Helical" evidence="7">
    <location>
        <begin position="101"/>
        <end position="127"/>
    </location>
</feature>
<accession>A0A368SA79</accession>
<comment type="subunit">
    <text evidence="7">Homodimer and heterodimers.</text>
</comment>
<feature type="domain" description="Casparian strip membrane protein" evidence="9">
    <location>
        <begin position="58"/>
        <end position="205"/>
    </location>
</feature>
<evidence type="ECO:0000256" key="1">
    <source>
        <dbReference type="ARBA" id="ARBA00004651"/>
    </source>
</evidence>
<comment type="subcellular location">
    <subcellularLocation>
        <location evidence="1 7">Cell membrane</location>
        <topology evidence="1 7">Multi-pass membrane protein</topology>
    </subcellularLocation>
</comment>
<evidence type="ECO:0000256" key="2">
    <source>
        <dbReference type="ARBA" id="ARBA00007651"/>
    </source>
</evidence>
<feature type="compositionally biased region" description="Low complexity" evidence="8">
    <location>
        <begin position="214"/>
        <end position="224"/>
    </location>
</feature>
<reference evidence="10" key="1">
    <citation type="journal article" date="2012" name="Nat. Biotechnol.">
        <title>Reference genome sequence of the model plant Setaria.</title>
        <authorList>
            <person name="Bennetzen J.L."/>
            <person name="Schmutz J."/>
            <person name="Wang H."/>
            <person name="Percifield R."/>
            <person name="Hawkins J."/>
            <person name="Pontaroli A.C."/>
            <person name="Estep M."/>
            <person name="Feng L."/>
            <person name="Vaughn J.N."/>
            <person name="Grimwood J."/>
            <person name="Jenkins J."/>
            <person name="Barry K."/>
            <person name="Lindquist E."/>
            <person name="Hellsten U."/>
            <person name="Deshpande S."/>
            <person name="Wang X."/>
            <person name="Wu X."/>
            <person name="Mitros T."/>
            <person name="Triplett J."/>
            <person name="Yang X."/>
            <person name="Ye C.Y."/>
            <person name="Mauro-Herrera M."/>
            <person name="Wang L."/>
            <person name="Li P."/>
            <person name="Sharma M."/>
            <person name="Sharma R."/>
            <person name="Ronald P.C."/>
            <person name="Panaud O."/>
            <person name="Kellogg E.A."/>
            <person name="Brutnell T.P."/>
            <person name="Doust A.N."/>
            <person name="Tuskan G.A."/>
            <person name="Rokhsar D."/>
            <person name="Devos K.M."/>
        </authorList>
    </citation>
    <scope>NUCLEOTIDE SEQUENCE [LARGE SCALE GENOMIC DNA]</scope>
    <source>
        <strain evidence="10">Yugu1</strain>
    </source>
</reference>
<organism evidence="10">
    <name type="scientific">Setaria italica</name>
    <name type="common">Foxtail millet</name>
    <name type="synonym">Panicum italicum</name>
    <dbReference type="NCBI Taxonomy" id="4555"/>
    <lineage>
        <taxon>Eukaryota</taxon>
        <taxon>Viridiplantae</taxon>
        <taxon>Streptophyta</taxon>
        <taxon>Embryophyta</taxon>
        <taxon>Tracheophyta</taxon>
        <taxon>Spermatophyta</taxon>
        <taxon>Magnoliopsida</taxon>
        <taxon>Liliopsida</taxon>
        <taxon>Poales</taxon>
        <taxon>Poaceae</taxon>
        <taxon>PACMAD clade</taxon>
        <taxon>Panicoideae</taxon>
        <taxon>Panicodae</taxon>
        <taxon>Paniceae</taxon>
        <taxon>Cenchrinae</taxon>
        <taxon>Setaria</taxon>
    </lineage>
</organism>
<evidence type="ECO:0000256" key="5">
    <source>
        <dbReference type="ARBA" id="ARBA00022989"/>
    </source>
</evidence>
<dbReference type="OrthoDB" id="692805at2759"/>
<feature type="transmembrane region" description="Helical" evidence="7">
    <location>
        <begin position="139"/>
        <end position="164"/>
    </location>
</feature>
<reference evidence="10" key="2">
    <citation type="submission" date="2015-07" db="EMBL/GenBank/DDBJ databases">
        <authorList>
            <person name="Noorani M."/>
        </authorList>
    </citation>
    <scope>NUCLEOTIDE SEQUENCE</scope>
    <source>
        <strain evidence="10">Yugu1</strain>
    </source>
</reference>
<proteinExistence type="inferred from homology"/>
<keyword evidence="6 7" id="KW-0472">Membrane</keyword>
<feature type="transmembrane region" description="Helical" evidence="7">
    <location>
        <begin position="60"/>
        <end position="81"/>
    </location>
</feature>
<evidence type="ECO:0000256" key="7">
    <source>
        <dbReference type="RuleBase" id="RU361233"/>
    </source>
</evidence>
<sequence>MQLPVTCFFTINSPRTCVCVYIYKCMSAVNAKPSSARSDMTMCHEKKKSGGAKWQNPVSLVFRIAGMGLAVASAAIMATASQCTIYADYGARPRTVTYRDFPAFVYLVVAASIAAALEAVAIFLCVCKKGKSIKKARAALMPLFAAAAPALLYTAAGAAFGAGWDIYYYMEPSGRRLSVCASSVGGRFCAQVHVSMWLSLTAAVAVSLAEWAASSGGGRSSSSDSDSDSDSESVCGHGCHSKH</sequence>
<comment type="similarity">
    <text evidence="2 7">Belongs to the Casparian strip membrane proteins (CASP) family.</text>
</comment>
<evidence type="ECO:0000256" key="4">
    <source>
        <dbReference type="ARBA" id="ARBA00022692"/>
    </source>
</evidence>
<dbReference type="Pfam" id="PF04535">
    <property type="entry name" value="CASP_dom"/>
    <property type="match status" value="1"/>
</dbReference>
<evidence type="ECO:0000313" key="10">
    <source>
        <dbReference type="EMBL" id="RCV39345.1"/>
    </source>
</evidence>
<feature type="region of interest" description="Disordered" evidence="8">
    <location>
        <begin position="214"/>
        <end position="243"/>
    </location>
</feature>
<comment type="caution">
    <text evidence="7">Lacks conserved residue(s) required for the propagation of feature annotation.</text>
</comment>
<dbReference type="GO" id="GO:0005886">
    <property type="term" value="C:plasma membrane"/>
    <property type="evidence" value="ECO:0007669"/>
    <property type="project" value="UniProtKB-SubCell"/>
</dbReference>
<evidence type="ECO:0000259" key="9">
    <source>
        <dbReference type="Pfam" id="PF04535"/>
    </source>
</evidence>
<keyword evidence="4 7" id="KW-0812">Transmembrane</keyword>
<evidence type="ECO:0000256" key="3">
    <source>
        <dbReference type="ARBA" id="ARBA00022475"/>
    </source>
</evidence>
<dbReference type="EMBL" id="CM003535">
    <property type="protein sequence ID" value="RCV39345.1"/>
    <property type="molecule type" value="Genomic_DNA"/>
</dbReference>
<protein>
    <recommendedName>
        <fullName evidence="7">CASP-like protein</fullName>
    </recommendedName>
</protein>
<name>A0A368SA79_SETIT</name>
<dbReference type="InterPro" id="IPR044173">
    <property type="entry name" value="CASPL"/>
</dbReference>
<keyword evidence="3 7" id="KW-1003">Cell membrane</keyword>
<keyword evidence="5 7" id="KW-1133">Transmembrane helix</keyword>